<dbReference type="EMBL" id="CM034408">
    <property type="protein sequence ID" value="KAJ0172180.1"/>
    <property type="molecule type" value="Genomic_DNA"/>
</dbReference>
<accession>A0ACC1CKZ5</accession>
<organism evidence="1 2">
    <name type="scientific">Dendrolimus kikuchii</name>
    <dbReference type="NCBI Taxonomy" id="765133"/>
    <lineage>
        <taxon>Eukaryota</taxon>
        <taxon>Metazoa</taxon>
        <taxon>Ecdysozoa</taxon>
        <taxon>Arthropoda</taxon>
        <taxon>Hexapoda</taxon>
        <taxon>Insecta</taxon>
        <taxon>Pterygota</taxon>
        <taxon>Neoptera</taxon>
        <taxon>Endopterygota</taxon>
        <taxon>Lepidoptera</taxon>
        <taxon>Glossata</taxon>
        <taxon>Ditrysia</taxon>
        <taxon>Bombycoidea</taxon>
        <taxon>Lasiocampidae</taxon>
        <taxon>Dendrolimus</taxon>
    </lineage>
</organism>
<evidence type="ECO:0000313" key="2">
    <source>
        <dbReference type="Proteomes" id="UP000824533"/>
    </source>
</evidence>
<sequence length="1792" mass="204375">MNFLKQRTRSRRNSTNVLSNTEKWRNYSKRISRRGNDLFEENSDEDEPKYNEIKDWVQEFFNRKSELISKGDQDVEVKLSRKQTLMLATLVPDELLLMNTFNSGELKRFVGVILMADVSGYTALTEKYHNTGKGGTYRLTVTLNTYLGSLIELIYSHGGDILKFAGDAFLALWKTDKRTFLCHTIHTAIACALLIQHSYSSYETDVKVNLRVKLAISAGNLIFAPIGTGIDMNYVIFGLPVLEAKAAESVCASGEVKLTPTAWGHCYSRNYDYVINSDGYITIKSILYDPHESDVTKPFLGFGAMVRQMKRAYTAIENLPDHLLDPSKGLSASNILQKSDALNLRKTIVLAEEKNIGSEIRKFMIRPVLTQVDAHQPLEYLTEMRQVSVLFMTLKPTECPFPQIITIVNNAYQITCEIVYKSMGCVNKIILFDKDIMVLVVFGLRGFKHESEAHAALKCAYSIKKSVSALDGVLEVSLGVTTGQVYCGVVGHPLRREFTVIGAVVNKAARLMCNFRNKITCDESSFIKSKMSSNGFTLQPETKLKGIRKPGKIFEYSEDIRVKELYDIPMVPPLLNRSDEMEYYQSWLEDSALTYRDFDALLIVGEPRIGKSRLLEWMARYARNREFRVCSVNLTSVHSATPYLALSQMLNQILGIKEPISGFIKEEKIVQLLKMYSEDLCYLNNIIKVRFAYHEGVYSHDENKRKEKAKQMFSKIISSIEDTLIVFLDDLQNLDAFSWEYISLMFNSMKIFTVISVARGNFTIVQSWLYSVFINNNIRKIVLGPLESFWITPLACQILDVNAIPYDLYDALKSKCNGIPGLMENFIIHLFSSGALELKKIQESELHNWNDHLQFSGASYLHPQALNAKDQSTLDKFLENDSTGEIKICEIIHKEELNTNLNVQNLDALIMIQIDSLTPYQQLLLKIASVIGNVLSRDLLENIMYENDRLTTAKAVKRLFSLRILSCANVTISKWSSRITSNARLSMATTQTNLLCDCSFEYDPETSENLPKYAFCKVMKFRNKNARKTCYELLPLNQKKEFHSRIVNYLENTPQKCLDCGGTVTIVQSLLSLVPDIDNENGTIHYKEQFLKSSDNDDSSSETEEENNLKRNLSSRPSSHANNLQICNTETTDRNSNVDVKSETNAVQGTDKIIHAPILKSEQNLHDSVSKQRSSKRVTMTKMHLIKQKSKAEESTGLKIFDIIREVTEAENSQDWRKLGIVDSLDDLKPEKENKNRKSLSIKIAKGVSLTNVDKCTCSELKIIISEQLIHHALQADLRKKTIEFIIQCCYLNILASTTENILLKFEEAEQLCTENHETINKFDRKRFLGKIYSLRAASYLLENKLLAAKLEIERALRIYHINLHNVSNVLKFKTVMNIIKMGRRKYREHEVSMKSDSIYCLNVATLLYSSLGEEKLSRMAAIRALYLIQTIQCNVIDICDTYSNAIQVELDRGATECTSEIEKMATLSLKQLPSPVQANELFSVGKLFMASFRARMARGQLAAAVRSGFRSLTVSRFLQAHGVSLEIIPDLFYVLLCRRRIEEAIDVVQLAMNISRQRLFHNSETWYYALCIDLILDGGFQLVSPQEISNFAEFALSRGKSGGSGRRRLVLGLWTYWLRADNERKAKRFESEALSWVSHDDESNFTDLMSAMRLAEGMLESLARKVDDLRKVVDLMELRSIADRELSRLEKDVRFWRALYPRWTLLKANSLKLSGRLVAANTLYNQALDDALRTHNRLEESLTRAALSNSVFWIQNARNGSFIDWRPGLEHARTSWHQLMYKISTTRYQAN</sequence>
<proteinExistence type="predicted"/>
<reference evidence="1 2" key="1">
    <citation type="journal article" date="2021" name="Front. Genet.">
        <title>Chromosome-Level Genome Assembly Reveals Significant Gene Expansion in the Toll and IMD Signaling Pathways of Dendrolimus kikuchii.</title>
        <authorList>
            <person name="Zhou J."/>
            <person name="Wu P."/>
            <person name="Xiong Z."/>
            <person name="Liu N."/>
            <person name="Zhao N."/>
            <person name="Ji M."/>
            <person name="Qiu Y."/>
            <person name="Yang B."/>
        </authorList>
    </citation>
    <scope>NUCLEOTIDE SEQUENCE [LARGE SCALE GENOMIC DNA]</scope>
    <source>
        <strain evidence="1">Ann1</strain>
    </source>
</reference>
<protein>
    <submittedName>
        <fullName evidence="1">Uncharacterized protein</fullName>
    </submittedName>
</protein>
<evidence type="ECO:0000313" key="1">
    <source>
        <dbReference type="EMBL" id="KAJ0172180.1"/>
    </source>
</evidence>
<dbReference type="Proteomes" id="UP000824533">
    <property type="component" value="Linkage Group LG22"/>
</dbReference>
<name>A0ACC1CKZ5_9NEOP</name>
<comment type="caution">
    <text evidence="1">The sequence shown here is derived from an EMBL/GenBank/DDBJ whole genome shotgun (WGS) entry which is preliminary data.</text>
</comment>
<gene>
    <name evidence="1" type="ORF">K1T71_012153</name>
</gene>
<keyword evidence="2" id="KW-1185">Reference proteome</keyword>